<keyword evidence="2" id="KW-1185">Reference proteome</keyword>
<dbReference type="Pfam" id="PF16234">
    <property type="entry name" value="DUF4892"/>
    <property type="match status" value="1"/>
</dbReference>
<proteinExistence type="predicted"/>
<reference evidence="2" key="1">
    <citation type="submission" date="2017-11" db="EMBL/GenBank/DDBJ databases">
        <title>The draft genome sequence of Chromatocurvus sp. F02.</title>
        <authorList>
            <person name="Du Z.-J."/>
            <person name="Chang Y.-Q."/>
        </authorList>
    </citation>
    <scope>NUCLEOTIDE SEQUENCE [LARGE SCALE GENOMIC DNA]</scope>
    <source>
        <strain evidence="2">F02</strain>
    </source>
</reference>
<accession>A0A2N5Y4W5</accession>
<dbReference type="OrthoDB" id="5741786at2"/>
<dbReference type="AlphaFoldDB" id="A0A2N5Y4W5"/>
<dbReference type="Proteomes" id="UP000234845">
    <property type="component" value="Unassembled WGS sequence"/>
</dbReference>
<protein>
    <submittedName>
        <fullName evidence="1">DUF4892 domain-containing protein</fullName>
    </submittedName>
</protein>
<name>A0A2N5Y4W5_9GAMM</name>
<comment type="caution">
    <text evidence="1">The sequence shown here is derived from an EMBL/GenBank/DDBJ whole genome shotgun (WGS) entry which is preliminary data.</text>
</comment>
<evidence type="ECO:0000313" key="1">
    <source>
        <dbReference type="EMBL" id="PLW83428.1"/>
    </source>
</evidence>
<gene>
    <name evidence="1" type="ORF">CWI75_07725</name>
</gene>
<dbReference type="InterPro" id="IPR032608">
    <property type="entry name" value="DUF4892"/>
</dbReference>
<organism evidence="1 2">
    <name type="scientific">Kineobactrum sediminis</name>
    <dbReference type="NCBI Taxonomy" id="1905677"/>
    <lineage>
        <taxon>Bacteria</taxon>
        <taxon>Pseudomonadati</taxon>
        <taxon>Pseudomonadota</taxon>
        <taxon>Gammaproteobacteria</taxon>
        <taxon>Cellvibrionales</taxon>
        <taxon>Halieaceae</taxon>
        <taxon>Kineobactrum</taxon>
    </lineage>
</organism>
<evidence type="ECO:0000313" key="2">
    <source>
        <dbReference type="Proteomes" id="UP000234845"/>
    </source>
</evidence>
<sequence>MDAFPHAERIESSSSTVRDHEIGLSAMNKRSGDWIFRQTERLDGELARYTWQIVDSFASARVLADLEQRLEAAEDAAQLLFSCNGRACGSAAQWANRVFGERLLYGRADDQRYRVYSVRVNEDRYRLVLYSAARSSDRQYLHIDLLHLTPQPELVVERGAG</sequence>
<dbReference type="EMBL" id="PKLZ01000003">
    <property type="protein sequence ID" value="PLW83428.1"/>
    <property type="molecule type" value="Genomic_DNA"/>
</dbReference>